<sequence length="105" mass="11591">MHPCSSVATLASSSVCGAHLHWLCGWQRDAVPGLRPSRREDGCREYSCRTFDLLFGYYHPLIGFGPTAYCRWNACARAPRRGIEPCSRWPSPGSLNATGPGVPWP</sequence>
<dbReference type="AlphaFoldDB" id="A0A023FDG8"/>
<accession>A0A023FDG8</accession>
<proteinExistence type="evidence at transcript level"/>
<name>A0A023FDG8_AMBCJ</name>
<protein>
    <submittedName>
        <fullName evidence="1">Putative secreted protein 84</fullName>
    </submittedName>
</protein>
<dbReference type="EMBL" id="GBBK01005569">
    <property type="protein sequence ID" value="JAC18913.1"/>
    <property type="molecule type" value="mRNA"/>
</dbReference>
<reference evidence="1" key="1">
    <citation type="submission" date="2014-03" db="EMBL/GenBank/DDBJ databases">
        <title>The sialotranscriptome of Amblyomma triste, Amblyomma parvum and Amblyomma cajennense ticks, uncovered by 454-based RNA-seq.</title>
        <authorList>
            <person name="Garcia G.R."/>
            <person name="Gardinassi L.G."/>
            <person name="Ribeiro J.M."/>
            <person name="Anatriello E."/>
            <person name="Ferreira B.R."/>
            <person name="Moreira H.N."/>
            <person name="Mafra C."/>
            <person name="Olegario M.M."/>
            <person name="Szabo P.J."/>
            <person name="Miranda-Santos I.K."/>
            <person name="Maruyama S.R."/>
        </authorList>
    </citation>
    <scope>NUCLEOTIDE SEQUENCE</scope>
    <source>
        <strain evidence="1">Uberlandia</strain>
        <tissue evidence="1">Salivary glands</tissue>
    </source>
</reference>
<evidence type="ECO:0000313" key="1">
    <source>
        <dbReference type="EMBL" id="JAC18913.1"/>
    </source>
</evidence>
<organism evidence="1">
    <name type="scientific">Amblyomma cajennense</name>
    <name type="common">Cayenne tick</name>
    <name type="synonym">Acarus cajennensis</name>
    <dbReference type="NCBI Taxonomy" id="34607"/>
    <lineage>
        <taxon>Eukaryota</taxon>
        <taxon>Metazoa</taxon>
        <taxon>Ecdysozoa</taxon>
        <taxon>Arthropoda</taxon>
        <taxon>Chelicerata</taxon>
        <taxon>Arachnida</taxon>
        <taxon>Acari</taxon>
        <taxon>Parasitiformes</taxon>
        <taxon>Ixodida</taxon>
        <taxon>Ixodoidea</taxon>
        <taxon>Ixodidae</taxon>
        <taxon>Amblyomminae</taxon>
        <taxon>Amblyomma</taxon>
    </lineage>
</organism>